<comment type="caution">
    <text evidence="6">Lacks conserved residue(s) required for the propagation of feature annotation.</text>
</comment>
<evidence type="ECO:0000256" key="2">
    <source>
        <dbReference type="ARBA" id="ARBA00022840"/>
    </source>
</evidence>
<dbReference type="EC" id="4.2.1.136" evidence="6"/>
<dbReference type="AlphaFoldDB" id="A0A2H0UTI6"/>
<dbReference type="Proteomes" id="UP000230132">
    <property type="component" value="Unassembled WGS sequence"/>
</dbReference>
<evidence type="ECO:0000256" key="3">
    <source>
        <dbReference type="ARBA" id="ARBA00022857"/>
    </source>
</evidence>
<dbReference type="NCBIfam" id="TIGR00196">
    <property type="entry name" value="yjeF_cterm"/>
    <property type="match status" value="1"/>
</dbReference>
<feature type="binding site" evidence="6">
    <location>
        <position position="231"/>
    </location>
    <ligand>
        <name>(6S)-NADPHX</name>
        <dbReference type="ChEBI" id="CHEBI:64076"/>
    </ligand>
</feature>
<organism evidence="8 9">
    <name type="scientific">bacterium (Candidatus Gribaldobacteria) CG10_big_fil_rev_8_21_14_0_10_37_21</name>
    <dbReference type="NCBI Taxonomy" id="2014275"/>
    <lineage>
        <taxon>Bacteria</taxon>
        <taxon>Candidatus Gribaldobacteria</taxon>
    </lineage>
</organism>
<dbReference type="PANTHER" id="PTHR12592:SF0">
    <property type="entry name" value="ATP-DEPENDENT (S)-NAD(P)H-HYDRATE DEHYDRATASE"/>
    <property type="match status" value="1"/>
</dbReference>
<reference evidence="9" key="1">
    <citation type="submission" date="2017-09" db="EMBL/GenBank/DDBJ databases">
        <title>Depth-based differentiation of microbial function through sediment-hosted aquifers and enrichment of novel symbionts in the deep terrestrial subsurface.</title>
        <authorList>
            <person name="Probst A.J."/>
            <person name="Ladd B."/>
            <person name="Jarett J.K."/>
            <person name="Geller-Mcgrath D.E."/>
            <person name="Sieber C.M.K."/>
            <person name="Emerson J.B."/>
            <person name="Anantharaman K."/>
            <person name="Thomas B.C."/>
            <person name="Malmstrom R."/>
            <person name="Stieglmeier M."/>
            <person name="Klingl A."/>
            <person name="Woyke T."/>
            <person name="Ryan C.M."/>
            <person name="Banfield J.F."/>
        </authorList>
    </citation>
    <scope>NUCLEOTIDE SEQUENCE [LARGE SCALE GENOMIC DNA]</scope>
</reference>
<dbReference type="HAMAP" id="MF_01965">
    <property type="entry name" value="NADHX_dehydratase"/>
    <property type="match status" value="1"/>
</dbReference>
<dbReference type="GO" id="GO:0046496">
    <property type="term" value="P:nicotinamide nucleotide metabolic process"/>
    <property type="evidence" value="ECO:0007669"/>
    <property type="project" value="UniProtKB-UniRule"/>
</dbReference>
<dbReference type="CDD" id="cd01171">
    <property type="entry name" value="YXKO-related"/>
    <property type="match status" value="1"/>
</dbReference>
<gene>
    <name evidence="6" type="primary">nnrD</name>
    <name evidence="8" type="ORF">COU05_03700</name>
</gene>
<dbReference type="InterPro" id="IPR029056">
    <property type="entry name" value="Ribokinase-like"/>
</dbReference>
<feature type="binding site" evidence="6">
    <location>
        <position position="164"/>
    </location>
    <ligand>
        <name>(6S)-NADPHX</name>
        <dbReference type="ChEBI" id="CHEBI:64076"/>
    </ligand>
</feature>
<protein>
    <recommendedName>
        <fullName evidence="6">ADP-dependent (S)-NAD(P)H-hydrate dehydratase</fullName>
        <ecNumber evidence="6">4.2.1.136</ecNumber>
    </recommendedName>
    <alternativeName>
        <fullName evidence="6">ADP-dependent NAD(P)HX dehydratase</fullName>
    </alternativeName>
</protein>
<evidence type="ECO:0000313" key="9">
    <source>
        <dbReference type="Proteomes" id="UP000230132"/>
    </source>
</evidence>
<keyword evidence="1 6" id="KW-0547">Nucleotide-binding</keyword>
<comment type="function">
    <text evidence="6">Catalyzes the dehydration of the S-form of NAD(P)HX at the expense of ADP, which is converted to AMP. Together with NAD(P)HX epimerase, which catalyzes the epimerization of the S- and R-forms, the enzyme allows the repair of both epimers of NAD(P)HX, a damaged form of NAD(P)H that is a result of enzymatic or heat-dependent hydration.</text>
</comment>
<evidence type="ECO:0000313" key="8">
    <source>
        <dbReference type="EMBL" id="PIR89902.1"/>
    </source>
</evidence>
<keyword evidence="3 6" id="KW-0521">NADP</keyword>
<comment type="caution">
    <text evidence="8">The sequence shown here is derived from an EMBL/GenBank/DDBJ whole genome shotgun (WGS) entry which is preliminary data.</text>
</comment>
<proteinExistence type="inferred from homology"/>
<comment type="catalytic activity">
    <reaction evidence="6">
        <text>(6S)-NADHX + ADP = AMP + phosphate + NADH + H(+)</text>
        <dbReference type="Rhea" id="RHEA:32223"/>
        <dbReference type="ChEBI" id="CHEBI:15378"/>
        <dbReference type="ChEBI" id="CHEBI:43474"/>
        <dbReference type="ChEBI" id="CHEBI:57945"/>
        <dbReference type="ChEBI" id="CHEBI:64074"/>
        <dbReference type="ChEBI" id="CHEBI:456215"/>
        <dbReference type="ChEBI" id="CHEBI:456216"/>
        <dbReference type="EC" id="4.2.1.136"/>
    </reaction>
</comment>
<evidence type="ECO:0000259" key="7">
    <source>
        <dbReference type="PROSITE" id="PS51383"/>
    </source>
</evidence>
<feature type="binding site" evidence="6">
    <location>
        <position position="115"/>
    </location>
    <ligand>
        <name>(6S)-NADPHX</name>
        <dbReference type="ChEBI" id="CHEBI:64076"/>
    </ligand>
</feature>
<name>A0A2H0UTI6_9BACT</name>
<evidence type="ECO:0000256" key="6">
    <source>
        <dbReference type="HAMAP-Rule" id="MF_01965"/>
    </source>
</evidence>
<feature type="domain" description="YjeF C-terminal" evidence="7">
    <location>
        <begin position="5"/>
        <end position="287"/>
    </location>
</feature>
<keyword evidence="2 6" id="KW-0067">ATP-binding</keyword>
<dbReference type="GO" id="GO:0005524">
    <property type="term" value="F:ATP binding"/>
    <property type="evidence" value="ECO:0007669"/>
    <property type="project" value="UniProtKB-KW"/>
</dbReference>
<dbReference type="EMBL" id="PFAX01000038">
    <property type="protein sequence ID" value="PIR89902.1"/>
    <property type="molecule type" value="Genomic_DNA"/>
</dbReference>
<evidence type="ECO:0000256" key="5">
    <source>
        <dbReference type="ARBA" id="ARBA00023239"/>
    </source>
</evidence>
<comment type="catalytic activity">
    <reaction evidence="6">
        <text>(6S)-NADPHX + ADP = AMP + phosphate + NADPH + H(+)</text>
        <dbReference type="Rhea" id="RHEA:32235"/>
        <dbReference type="ChEBI" id="CHEBI:15378"/>
        <dbReference type="ChEBI" id="CHEBI:43474"/>
        <dbReference type="ChEBI" id="CHEBI:57783"/>
        <dbReference type="ChEBI" id="CHEBI:64076"/>
        <dbReference type="ChEBI" id="CHEBI:456215"/>
        <dbReference type="ChEBI" id="CHEBI:456216"/>
        <dbReference type="EC" id="4.2.1.136"/>
    </reaction>
</comment>
<evidence type="ECO:0000256" key="1">
    <source>
        <dbReference type="ARBA" id="ARBA00022741"/>
    </source>
</evidence>
<feature type="binding site" evidence="6">
    <location>
        <position position="230"/>
    </location>
    <ligand>
        <name>AMP</name>
        <dbReference type="ChEBI" id="CHEBI:456215"/>
    </ligand>
</feature>
<evidence type="ECO:0000256" key="4">
    <source>
        <dbReference type="ARBA" id="ARBA00023027"/>
    </source>
</evidence>
<dbReference type="PROSITE" id="PS51383">
    <property type="entry name" value="YJEF_C_3"/>
    <property type="match status" value="1"/>
</dbReference>
<dbReference type="Gene3D" id="3.40.1190.20">
    <property type="match status" value="1"/>
</dbReference>
<keyword evidence="5 6" id="KW-0456">Lyase</keyword>
<sequence length="287" mass="30632">MEKITTSILKEVYKTRPLESRKYDFGFLLVVGGSEHYTGSPALAGLAAFRAGVDMVKILAPKRAADIIASFSPNLATSPFEGKWFDKEDVPFALSQEKSIFEVAGEKAVLLIGGGLGRSPEVKQAVADFLKETSLKAVVDADAIHVVSKQKELVSNKNYILTPHYYEFFVLSGKEIKDLPLEEKAKVVQETAKELGCVILLKGRIDIISDGKEVALNYTGNAFMTVGGTGDTLAGIAGALLAYTGDPFLAAKAAAYINGKAGELAGKKFGWGTLATDVVDNIPAVIL</sequence>
<dbReference type="Pfam" id="PF01256">
    <property type="entry name" value="Carb_kinase"/>
    <property type="match status" value="1"/>
</dbReference>
<comment type="cofactor">
    <cofactor evidence="6">
        <name>Mg(2+)</name>
        <dbReference type="ChEBI" id="CHEBI:18420"/>
    </cofactor>
</comment>
<dbReference type="SUPFAM" id="SSF53613">
    <property type="entry name" value="Ribokinase-like"/>
    <property type="match status" value="1"/>
</dbReference>
<dbReference type="InterPro" id="IPR000631">
    <property type="entry name" value="CARKD"/>
</dbReference>
<dbReference type="GO" id="GO:0052855">
    <property type="term" value="F:ADP-dependent NAD(P)H-hydrate dehydratase activity"/>
    <property type="evidence" value="ECO:0007669"/>
    <property type="project" value="UniProtKB-UniRule"/>
</dbReference>
<comment type="subunit">
    <text evidence="6">Homotetramer.</text>
</comment>
<accession>A0A2H0UTI6</accession>
<comment type="similarity">
    <text evidence="6">Belongs to the NnrD/CARKD family.</text>
</comment>
<keyword evidence="4 6" id="KW-0520">NAD</keyword>
<dbReference type="PANTHER" id="PTHR12592">
    <property type="entry name" value="ATP-DEPENDENT (S)-NAD(P)H-HYDRATE DEHYDRATASE FAMILY MEMBER"/>
    <property type="match status" value="1"/>
</dbReference>
<dbReference type="GO" id="GO:0110051">
    <property type="term" value="P:metabolite repair"/>
    <property type="evidence" value="ECO:0007669"/>
    <property type="project" value="TreeGrafter"/>
</dbReference>